<dbReference type="EMBL" id="FOAP01000010">
    <property type="protein sequence ID" value="SEL97777.1"/>
    <property type="molecule type" value="Genomic_DNA"/>
</dbReference>
<reference evidence="3" key="1">
    <citation type="submission" date="2016-10" db="EMBL/GenBank/DDBJ databases">
        <authorList>
            <person name="Varghese N."/>
            <person name="Submissions S."/>
        </authorList>
    </citation>
    <scope>NUCLEOTIDE SEQUENCE [LARGE SCALE GENOMIC DNA]</scope>
    <source>
        <strain evidence="3">DSM 17044</strain>
    </source>
</reference>
<accession>A0A1H7UN73</accession>
<sequence>MSRPSRKNITTSPQALPPALASWAEAIGDAIGRGMARALHNSGLDSLGGSNSTVLGTSSMRRRGRPPKLVTAGPVPPERRCTVSGCDRESRSKGLCSAHYQAERRRQLASGKPS</sequence>
<evidence type="ECO:0008006" key="4">
    <source>
        <dbReference type="Google" id="ProtNLM"/>
    </source>
</evidence>
<evidence type="ECO:0000256" key="1">
    <source>
        <dbReference type="SAM" id="MobiDB-lite"/>
    </source>
</evidence>
<dbReference type="AlphaFoldDB" id="A0A1H7UN73"/>
<proteinExistence type="predicted"/>
<evidence type="ECO:0000313" key="2">
    <source>
        <dbReference type="EMBL" id="SEL97777.1"/>
    </source>
</evidence>
<dbReference type="Proteomes" id="UP000182719">
    <property type="component" value="Unassembled WGS sequence"/>
</dbReference>
<organism evidence="2 3">
    <name type="scientific">Stigmatella aurantiaca</name>
    <dbReference type="NCBI Taxonomy" id="41"/>
    <lineage>
        <taxon>Bacteria</taxon>
        <taxon>Pseudomonadati</taxon>
        <taxon>Myxococcota</taxon>
        <taxon>Myxococcia</taxon>
        <taxon>Myxococcales</taxon>
        <taxon>Cystobacterineae</taxon>
        <taxon>Archangiaceae</taxon>
        <taxon>Stigmatella</taxon>
    </lineage>
</organism>
<feature type="compositionally biased region" description="Basic and acidic residues" evidence="1">
    <location>
        <begin position="77"/>
        <end position="92"/>
    </location>
</feature>
<feature type="region of interest" description="Disordered" evidence="1">
    <location>
        <begin position="41"/>
        <end position="114"/>
    </location>
</feature>
<dbReference type="RefSeq" id="WP_075008073.1">
    <property type="nucleotide sequence ID" value="NZ_FOAP01000010.1"/>
</dbReference>
<feature type="compositionally biased region" description="Low complexity" evidence="1">
    <location>
        <begin position="41"/>
        <end position="52"/>
    </location>
</feature>
<dbReference type="OrthoDB" id="5512663at2"/>
<gene>
    <name evidence="2" type="ORF">SAMN05444354_110100</name>
</gene>
<protein>
    <recommendedName>
        <fullName evidence="4">Vegetative protein</fullName>
    </recommendedName>
</protein>
<keyword evidence="3" id="KW-1185">Reference proteome</keyword>
<name>A0A1H7UN73_STIAU</name>
<evidence type="ECO:0000313" key="3">
    <source>
        <dbReference type="Proteomes" id="UP000182719"/>
    </source>
</evidence>